<dbReference type="Gene3D" id="3.30.420.110">
    <property type="entry name" value="MutS, connector domain"/>
    <property type="match status" value="1"/>
</dbReference>
<evidence type="ECO:0000256" key="4">
    <source>
        <dbReference type="SAM" id="MobiDB-lite"/>
    </source>
</evidence>
<proteinExistence type="predicted"/>
<dbReference type="RefSeq" id="XP_004362291.1">
    <property type="nucleotide sequence ID" value="XM_004362234.1"/>
</dbReference>
<keyword evidence="7" id="KW-1185">Reference proteome</keyword>
<dbReference type="SMART" id="SM00534">
    <property type="entry name" value="MUTSac"/>
    <property type="match status" value="1"/>
</dbReference>
<evidence type="ECO:0000259" key="5">
    <source>
        <dbReference type="PROSITE" id="PS00486"/>
    </source>
</evidence>
<dbReference type="GO" id="GO:0140664">
    <property type="term" value="F:ATP-dependent DNA damage sensor activity"/>
    <property type="evidence" value="ECO:0007669"/>
    <property type="project" value="InterPro"/>
</dbReference>
<dbReference type="InterPro" id="IPR045076">
    <property type="entry name" value="MutS"/>
</dbReference>
<dbReference type="InterPro" id="IPR000432">
    <property type="entry name" value="DNA_mismatch_repair_MutS_C"/>
</dbReference>
<dbReference type="AlphaFoldDB" id="F4PJF4"/>
<dbReference type="PANTHER" id="PTHR11361">
    <property type="entry name" value="DNA MISMATCH REPAIR PROTEIN MUTS FAMILY MEMBER"/>
    <property type="match status" value="1"/>
</dbReference>
<dbReference type="STRING" id="1054147.F4PJF4"/>
<dbReference type="InterPro" id="IPR036187">
    <property type="entry name" value="DNA_mismatch_repair_MutS_sf"/>
</dbReference>
<feature type="compositionally biased region" description="Low complexity" evidence="4">
    <location>
        <begin position="96"/>
        <end position="107"/>
    </location>
</feature>
<dbReference type="Gene3D" id="3.40.50.300">
    <property type="entry name" value="P-loop containing nucleotide triphosphate hydrolases"/>
    <property type="match status" value="1"/>
</dbReference>
<feature type="compositionally biased region" description="Polar residues" evidence="4">
    <location>
        <begin position="139"/>
        <end position="156"/>
    </location>
</feature>
<dbReference type="EMBL" id="GL883007">
    <property type="protein sequence ID" value="EGG24440.1"/>
    <property type="molecule type" value="Genomic_DNA"/>
</dbReference>
<feature type="region of interest" description="Disordered" evidence="4">
    <location>
        <begin position="1"/>
        <end position="178"/>
    </location>
</feature>
<protein>
    <submittedName>
        <fullName evidence="6">MutS like protein</fullName>
    </submittedName>
</protein>
<reference evidence="7" key="1">
    <citation type="journal article" date="2011" name="Genome Res.">
        <title>Phylogeny-wide analysis of social amoeba genomes highlights ancient origins for complex intercellular communication.</title>
        <authorList>
            <person name="Heidel A.J."/>
            <person name="Lawal H.M."/>
            <person name="Felder M."/>
            <person name="Schilde C."/>
            <person name="Helps N.R."/>
            <person name="Tunggal B."/>
            <person name="Rivero F."/>
            <person name="John U."/>
            <person name="Schleicher M."/>
            <person name="Eichinger L."/>
            <person name="Platzer M."/>
            <person name="Noegel A.A."/>
            <person name="Schaap P."/>
            <person name="Gloeckner G."/>
        </authorList>
    </citation>
    <scope>NUCLEOTIDE SEQUENCE [LARGE SCALE GENOMIC DNA]</scope>
    <source>
        <strain evidence="7">SH3</strain>
    </source>
</reference>
<feature type="compositionally biased region" description="Polar residues" evidence="4">
    <location>
        <begin position="108"/>
        <end position="123"/>
    </location>
</feature>
<dbReference type="SMART" id="SM00533">
    <property type="entry name" value="MUTSd"/>
    <property type="match status" value="1"/>
</dbReference>
<keyword evidence="1" id="KW-0547">Nucleotide-binding</keyword>
<evidence type="ECO:0000256" key="3">
    <source>
        <dbReference type="ARBA" id="ARBA00023125"/>
    </source>
</evidence>
<dbReference type="InterPro" id="IPR027417">
    <property type="entry name" value="P-loop_NTPase"/>
</dbReference>
<dbReference type="InterPro" id="IPR007860">
    <property type="entry name" value="DNA_mmatch_repair_MutS_con_dom"/>
</dbReference>
<accession>F4PJF4</accession>
<feature type="compositionally biased region" description="Low complexity" evidence="4">
    <location>
        <begin position="124"/>
        <end position="133"/>
    </location>
</feature>
<dbReference type="SUPFAM" id="SSF48334">
    <property type="entry name" value="DNA repair protein MutS, domain III"/>
    <property type="match status" value="1"/>
</dbReference>
<dbReference type="InterPro" id="IPR007861">
    <property type="entry name" value="DNA_mismatch_repair_MutS_clamp"/>
</dbReference>
<dbReference type="Proteomes" id="UP000007797">
    <property type="component" value="Unassembled WGS sequence"/>
</dbReference>
<dbReference type="Pfam" id="PF05190">
    <property type="entry name" value="MutS_IV"/>
    <property type="match status" value="1"/>
</dbReference>
<keyword evidence="2" id="KW-0067">ATP-binding</keyword>
<feature type="compositionally biased region" description="Polar residues" evidence="4">
    <location>
        <begin position="1"/>
        <end position="14"/>
    </location>
</feature>
<evidence type="ECO:0000256" key="1">
    <source>
        <dbReference type="ARBA" id="ARBA00022741"/>
    </source>
</evidence>
<dbReference type="Pfam" id="PF05192">
    <property type="entry name" value="MutS_III"/>
    <property type="match status" value="1"/>
</dbReference>
<keyword evidence="3" id="KW-0238">DNA-binding</keyword>
<name>F4PJF4_CACFS</name>
<dbReference type="PANTHER" id="PTHR11361:SF146">
    <property type="entry name" value="DNA MISMATCH REPAIR PROTEINS MUTS FAMILY DOMAIN-CONTAINING PROTEIN"/>
    <property type="match status" value="1"/>
</dbReference>
<evidence type="ECO:0000256" key="2">
    <source>
        <dbReference type="ARBA" id="ARBA00022840"/>
    </source>
</evidence>
<dbReference type="GO" id="GO:0006298">
    <property type="term" value="P:mismatch repair"/>
    <property type="evidence" value="ECO:0007669"/>
    <property type="project" value="InterPro"/>
</dbReference>
<dbReference type="InterPro" id="IPR036678">
    <property type="entry name" value="MutS_con_dom_sf"/>
</dbReference>
<dbReference type="InterPro" id="IPR007696">
    <property type="entry name" value="DNA_mismatch_repair_MutS_core"/>
</dbReference>
<dbReference type="Pfam" id="PF05188">
    <property type="entry name" value="MutS_II"/>
    <property type="match status" value="1"/>
</dbReference>
<dbReference type="KEGG" id="dfa:DFA_06590"/>
<feature type="compositionally biased region" description="Acidic residues" evidence="4">
    <location>
        <begin position="56"/>
        <end position="69"/>
    </location>
</feature>
<dbReference type="CDD" id="cd03243">
    <property type="entry name" value="ABC_MutS_homologs"/>
    <property type="match status" value="1"/>
</dbReference>
<dbReference type="SUPFAM" id="SSF52540">
    <property type="entry name" value="P-loop containing nucleoside triphosphate hydrolases"/>
    <property type="match status" value="1"/>
</dbReference>
<gene>
    <name evidence="6" type="primary">msh4</name>
    <name evidence="6" type="ORF">DFA_06590</name>
</gene>
<dbReference type="PROSITE" id="PS00486">
    <property type="entry name" value="DNA_MISMATCH_REPAIR_2"/>
    <property type="match status" value="1"/>
</dbReference>
<dbReference type="GO" id="GO:0030983">
    <property type="term" value="F:mismatched DNA binding"/>
    <property type="evidence" value="ECO:0007669"/>
    <property type="project" value="InterPro"/>
</dbReference>
<feature type="region of interest" description="Disordered" evidence="4">
    <location>
        <begin position="904"/>
        <end position="930"/>
    </location>
</feature>
<evidence type="ECO:0000313" key="7">
    <source>
        <dbReference type="Proteomes" id="UP000007797"/>
    </source>
</evidence>
<evidence type="ECO:0000313" key="6">
    <source>
        <dbReference type="EMBL" id="EGG24440.1"/>
    </source>
</evidence>
<dbReference type="GO" id="GO:0005524">
    <property type="term" value="F:ATP binding"/>
    <property type="evidence" value="ECO:0007669"/>
    <property type="project" value="UniProtKB-KW"/>
</dbReference>
<feature type="compositionally biased region" description="Low complexity" evidence="4">
    <location>
        <begin position="15"/>
        <end position="29"/>
    </location>
</feature>
<dbReference type="Gene3D" id="1.10.1420.10">
    <property type="match status" value="2"/>
</dbReference>
<sequence length="930" mass="104435">MSNTQQNDSTNHEFTPTITTTTTSSRSPPDILEKFRYHRQGSSLMMHHHQKREKENDDIDLDQLDDDDDNHNKCYQSPPIPYYCPPKSSKPPQQPPSSSFKPLSSQSTNTLSSIPKSTTPNQLYSSSYSSSSSFKTPIAGNSLSSSKQQQIPKTNQSSSSSSILATKSNLKTPTTTTTTASTTTGMIVALTENKNREIGLAAYNPINGSIELGQFCDSQTYVHLYTKIYIFNASTILTPPISNESEMIKMITLKFSNLMPTTIPRKLFNENNGLLLLKQYGLPNCMTLLEKQLHSKYLALASFNALVQYLDGNDVSFSNNCLNILFSGSERTMQIDAETIKILELIRNNLDGSRNATLFSSINFCKTSQGERLLISNITQPLTDLETIKMRQNCIKFILKNEKQFFAIIPILGKIGDLDRMLVKFTQKIDSRKLGIKAIQSNIHNIIQFKNSLELIPRLANILSILNDPLLSAICKNLSNKTIQSSMEETFKYINEHPPPASITNTINQGKSTIANTIVSSIKQGVNGLLDVCKKTYYESLQDMNKLTTYYQEEYNLNGLKLQHSTSKGFFFSVPCKNKDLLHLPNIFFSQTFKNARCSFLSNDLLSLSRRNKEVLEEIILMTSISVEKLTNFYREFLSDLFNVSQSIALLDLLMSLSTYVTFNDQCVCPEVYNKGPLAIKKGYHPTLLALASSKKNQDNRRHNHPIPNDTIINETSNCQIIHGPNMSGKTTYIQQIALLTVMAHLGGYVPCQYMAVPVTEKIVSRIGTSDNMQGNASTFMTEMKEIAYILESANENSLVIIDELGRGTSNTDGSSIAWSICESISRIQCYTLFITHYKELLSLCHFYGNIKNFHLNLKYTYQITEGISNNTSYGIDIAEMASIDNQICQKARLIRSQLDSYLSTPPHPSQPTTPFVQQQQPQSTNFELE</sequence>
<dbReference type="GO" id="GO:0032301">
    <property type="term" value="C:MutSalpha complex"/>
    <property type="evidence" value="ECO:0007669"/>
    <property type="project" value="TreeGrafter"/>
</dbReference>
<dbReference type="OMA" id="KMTMLYK"/>
<dbReference type="Pfam" id="PF00488">
    <property type="entry name" value="MutS_V"/>
    <property type="match status" value="1"/>
</dbReference>
<feature type="domain" description="DNA mismatch repair proteins mutS family" evidence="5">
    <location>
        <begin position="798"/>
        <end position="814"/>
    </location>
</feature>
<feature type="compositionally biased region" description="Low complexity" evidence="4">
    <location>
        <begin position="913"/>
        <end position="930"/>
    </location>
</feature>
<feature type="compositionally biased region" description="Pro residues" evidence="4">
    <location>
        <begin position="78"/>
        <end position="95"/>
    </location>
</feature>
<dbReference type="GeneID" id="14875932"/>
<organism evidence="6 7">
    <name type="scientific">Cavenderia fasciculata</name>
    <name type="common">Slime mold</name>
    <name type="synonym">Dictyostelium fasciculatum</name>
    <dbReference type="NCBI Taxonomy" id="261658"/>
    <lineage>
        <taxon>Eukaryota</taxon>
        <taxon>Amoebozoa</taxon>
        <taxon>Evosea</taxon>
        <taxon>Eumycetozoa</taxon>
        <taxon>Dictyostelia</taxon>
        <taxon>Acytosteliales</taxon>
        <taxon>Cavenderiaceae</taxon>
        <taxon>Cavenderia</taxon>
    </lineage>
</organism>
<dbReference type="FunFam" id="3.40.50.300:FF:000870">
    <property type="entry name" value="MutS protein homolog 4"/>
    <property type="match status" value="1"/>
</dbReference>
<dbReference type="OrthoDB" id="276261at2759"/>